<dbReference type="PROSITE" id="PS51886">
    <property type="entry name" value="TLDC"/>
    <property type="match status" value="1"/>
</dbReference>
<dbReference type="GeneID" id="110343451"/>
<evidence type="ECO:0000313" key="3">
    <source>
        <dbReference type="Proteomes" id="UP000886700"/>
    </source>
</evidence>
<name>A0ABM2XXZ8_MESAU</name>
<reference evidence="4" key="1">
    <citation type="submission" date="2025-08" db="UniProtKB">
        <authorList>
            <consortium name="RefSeq"/>
        </authorList>
    </citation>
    <scope>IDENTIFICATION</scope>
    <source>
        <tissue evidence="4">Liver</tissue>
    </source>
</reference>
<proteinExistence type="inferred from homology"/>
<comment type="similarity">
    <text evidence="1">Belongs to the IFI44 family.</text>
</comment>
<keyword evidence="3" id="KW-1185">Reference proteome</keyword>
<protein>
    <submittedName>
        <fullName evidence="4">Interferon-induced protein 44-like isoform X1</fullName>
    </submittedName>
</protein>
<dbReference type="PANTHER" id="PTHR14241">
    <property type="entry name" value="INTERFERON-INDUCED PROTEIN 44"/>
    <property type="match status" value="1"/>
</dbReference>
<sequence length="435" mass="48619">MEVTTRLAWIQERVLGKLLGNTTLTLLYKSGVHGSCTFDMAKKCCHQGSTMTVVHLEQDIVGIFMLEHFPILHSGKPSTCVLFAFKENNSTGISALFSNAQVEINVSQLKFFSPDGLSITVHPNKQKVHLNMEVLKKLELNLKSYSEYLECEIFRVDGVKNDPSIIKKMVDVKQHRRRFLSALRAYRPSGNLVSEVRILLVGPVGSGKSSFFNSVKSAFQGHFTRQAVVGTDETSITKQYRIYSVKDGEGGKTLPFMLCDSMGLDEREEAGLCMDDIPHILKGHVPDRYQFDPCKPIVPRHVMSPPMKDRIHCVAYVLNIKSVNSLSDKMVAKLKRIRRDVVDCGVGQVALLTNVDNCDEVLDDGFVNMSESVTSQSQIKKVQNMLNIPIANILMVSNYSQERSMDPIKDALIFAALGQMLRAADDSLEDLPFEN</sequence>
<accession>A0ABM2XXZ8</accession>
<organism evidence="3 4">
    <name type="scientific">Mesocricetus auratus</name>
    <name type="common">Golden hamster</name>
    <dbReference type="NCBI Taxonomy" id="10036"/>
    <lineage>
        <taxon>Eukaryota</taxon>
        <taxon>Metazoa</taxon>
        <taxon>Chordata</taxon>
        <taxon>Craniata</taxon>
        <taxon>Vertebrata</taxon>
        <taxon>Euteleostomi</taxon>
        <taxon>Mammalia</taxon>
        <taxon>Eutheria</taxon>
        <taxon>Euarchontoglires</taxon>
        <taxon>Glires</taxon>
        <taxon>Rodentia</taxon>
        <taxon>Myomorpha</taxon>
        <taxon>Muroidea</taxon>
        <taxon>Cricetidae</taxon>
        <taxon>Cricetinae</taxon>
        <taxon>Mesocricetus</taxon>
    </lineage>
</organism>
<dbReference type="InterPro" id="IPR006571">
    <property type="entry name" value="TLDc_dom"/>
</dbReference>
<evidence type="ECO:0000313" key="4">
    <source>
        <dbReference type="RefSeq" id="XP_040607537.1"/>
    </source>
</evidence>
<gene>
    <name evidence="4" type="primary">Ifi44l</name>
</gene>
<dbReference type="Gene3D" id="3.40.50.300">
    <property type="entry name" value="P-loop containing nucleotide triphosphate hydrolases"/>
    <property type="match status" value="1"/>
</dbReference>
<dbReference type="CDD" id="cd00882">
    <property type="entry name" value="Ras_like_GTPase"/>
    <property type="match status" value="1"/>
</dbReference>
<dbReference type="RefSeq" id="XP_040607537.1">
    <property type="nucleotide sequence ID" value="XM_040751603.1"/>
</dbReference>
<dbReference type="SUPFAM" id="SSF52540">
    <property type="entry name" value="P-loop containing nucleoside triphosphate hydrolases"/>
    <property type="match status" value="1"/>
</dbReference>
<dbReference type="Proteomes" id="UP000886700">
    <property type="component" value="Unplaced"/>
</dbReference>
<evidence type="ECO:0000259" key="2">
    <source>
        <dbReference type="PROSITE" id="PS51886"/>
    </source>
</evidence>
<feature type="domain" description="TLDc" evidence="2">
    <location>
        <begin position="1"/>
        <end position="157"/>
    </location>
</feature>
<evidence type="ECO:0000256" key="1">
    <source>
        <dbReference type="ARBA" id="ARBA00009243"/>
    </source>
</evidence>
<dbReference type="InterPro" id="IPR027417">
    <property type="entry name" value="P-loop_NTPase"/>
</dbReference>
<dbReference type="PANTHER" id="PTHR14241:SF2">
    <property type="entry name" value="INTERFERON-INDUCED PROTEIN 44-LIKE"/>
    <property type="match status" value="1"/>
</dbReference>